<keyword evidence="9" id="KW-0378">Hydrolase</keyword>
<evidence type="ECO:0000256" key="3">
    <source>
        <dbReference type="ARBA" id="ARBA00005141"/>
    </source>
</evidence>
<evidence type="ECO:0000256" key="1">
    <source>
        <dbReference type="ARBA" id="ARBA00001862"/>
    </source>
</evidence>
<dbReference type="SUPFAM" id="SSF53448">
    <property type="entry name" value="Nucleotide-diphospho-sugar transferases"/>
    <property type="match status" value="1"/>
</dbReference>
<dbReference type="EC" id="2.7.7.43" evidence="7"/>
<evidence type="ECO:0000256" key="5">
    <source>
        <dbReference type="ARBA" id="ARBA00010726"/>
    </source>
</evidence>
<dbReference type="Proteomes" id="UP001501257">
    <property type="component" value="Unassembled WGS sequence"/>
</dbReference>
<keyword evidence="11" id="KW-0808">Transferase</keyword>
<evidence type="ECO:0000256" key="6">
    <source>
        <dbReference type="ARBA" id="ARBA00011881"/>
    </source>
</evidence>
<dbReference type="SFLD" id="SFLDG01138">
    <property type="entry name" value="C1.6.2:_Deoxy-d-mannose-octulo"/>
    <property type="match status" value="1"/>
</dbReference>
<dbReference type="RefSeq" id="WP_345468047.1">
    <property type="nucleotide sequence ID" value="NZ_BAABLK010000029.1"/>
</dbReference>
<evidence type="ECO:0000256" key="10">
    <source>
        <dbReference type="ARBA" id="ARBA00022842"/>
    </source>
</evidence>
<comment type="similarity">
    <text evidence="5">Belongs to the CMP-NeuNAc synthase family.</text>
</comment>
<evidence type="ECO:0000256" key="9">
    <source>
        <dbReference type="ARBA" id="ARBA00022801"/>
    </source>
</evidence>
<accession>A0ABP9TP08</accession>
<dbReference type="InterPro" id="IPR029044">
    <property type="entry name" value="Nucleotide-diphossugar_trans"/>
</dbReference>
<comment type="cofactor">
    <cofactor evidence="2">
        <name>Mg(2+)</name>
        <dbReference type="ChEBI" id="CHEBI:18420"/>
    </cofactor>
</comment>
<keyword evidence="11" id="KW-0548">Nucleotidyltransferase</keyword>
<evidence type="ECO:0000313" key="12">
    <source>
        <dbReference type="Proteomes" id="UP001501257"/>
    </source>
</evidence>
<dbReference type="PANTHER" id="PTHR21485:SF3">
    <property type="entry name" value="N-ACYLNEURAMINATE CYTIDYLYLTRANSFERASE"/>
    <property type="match status" value="1"/>
</dbReference>
<evidence type="ECO:0000313" key="11">
    <source>
        <dbReference type="EMBL" id="GAA5227588.1"/>
    </source>
</evidence>
<dbReference type="SUPFAM" id="SSF56784">
    <property type="entry name" value="HAD-like"/>
    <property type="match status" value="1"/>
</dbReference>
<comment type="pathway">
    <text evidence="3">Amino-sugar metabolism; N-acetylneuraminate metabolism.</text>
</comment>
<name>A0ABP9TP08_9MICC</name>
<proteinExistence type="inferred from homology"/>
<comment type="caution">
    <text evidence="11">The sequence shown here is derived from an EMBL/GenBank/DDBJ whole genome shotgun (WGS) entry which is preliminary data.</text>
</comment>
<comment type="similarity">
    <text evidence="4">Belongs to the KdsC family.</text>
</comment>
<evidence type="ECO:0000256" key="8">
    <source>
        <dbReference type="ARBA" id="ARBA00022723"/>
    </source>
</evidence>
<comment type="subunit">
    <text evidence="6">Homotetramer.</text>
</comment>
<dbReference type="GO" id="GO:0016779">
    <property type="term" value="F:nucleotidyltransferase activity"/>
    <property type="evidence" value="ECO:0007669"/>
    <property type="project" value="UniProtKB-KW"/>
</dbReference>
<keyword evidence="12" id="KW-1185">Reference proteome</keyword>
<dbReference type="Gene3D" id="3.40.50.1000">
    <property type="entry name" value="HAD superfamily/HAD-like"/>
    <property type="match status" value="1"/>
</dbReference>
<gene>
    <name evidence="11" type="ORF">GCM10025778_21210</name>
</gene>
<dbReference type="Gene3D" id="3.90.550.10">
    <property type="entry name" value="Spore Coat Polysaccharide Biosynthesis Protein SpsA, Chain A"/>
    <property type="match status" value="1"/>
</dbReference>
<dbReference type="Pfam" id="PF08282">
    <property type="entry name" value="Hydrolase_3"/>
    <property type="match status" value="1"/>
</dbReference>
<comment type="catalytic activity">
    <reaction evidence="1">
        <text>an N-acylneuraminate + CTP = a CMP-N-acyl-beta-neuraminate + diphosphate</text>
        <dbReference type="Rhea" id="RHEA:11344"/>
        <dbReference type="ChEBI" id="CHEBI:33019"/>
        <dbReference type="ChEBI" id="CHEBI:37563"/>
        <dbReference type="ChEBI" id="CHEBI:60073"/>
        <dbReference type="ChEBI" id="CHEBI:68671"/>
        <dbReference type="EC" id="2.7.7.43"/>
    </reaction>
</comment>
<dbReference type="InterPro" id="IPR023214">
    <property type="entry name" value="HAD_sf"/>
</dbReference>
<dbReference type="EMBL" id="BAABLK010000029">
    <property type="protein sequence ID" value="GAA5227588.1"/>
    <property type="molecule type" value="Genomic_DNA"/>
</dbReference>
<dbReference type="InterPro" id="IPR003329">
    <property type="entry name" value="Cytidylyl_trans"/>
</dbReference>
<sequence length="409" mass="43619">MRTNSEAKTLAIIPARGGSKGIQLKNLRRIGGQTLLARAITSAFSTPSVFDVVVSTDDPDIKEEALAHGATVIDRPADIAGDTASSESVLLHALGTLDVLPHITAFIQCTSPVIDPADLEGAISTVSSGAANVSFSVVPDHGFHWRCTESGAAHASGHDAHRRPRRQDREPRFRETGAFYVMETAGFIEAEHRFFGSLALARVPEEHGIDIDTEADLDMARWQLGHSAPTTVIDVDALVTDFDGVHTPDTAYLHEDGSESVRVSRSDGMGISLLKRAGIHLLVLSTETNPVVTARARKLGVQVVQSVEDKAAVLRGWIQDLGLDPARVAYLGNDVNDLGAMESVGWPLAVADARGPVHAAARHRLSTPGGHGAVREAADLILAGNISKIHIPKATYLQDKPSIRLSPVF</sequence>
<dbReference type="PANTHER" id="PTHR21485">
    <property type="entry name" value="HAD SUPERFAMILY MEMBERS CMAS AND KDSC"/>
    <property type="match status" value="1"/>
</dbReference>
<dbReference type="SFLD" id="SFLDS00003">
    <property type="entry name" value="Haloacid_Dehalogenase"/>
    <property type="match status" value="1"/>
</dbReference>
<keyword evidence="8" id="KW-0479">Metal-binding</keyword>
<reference evidence="12" key="1">
    <citation type="journal article" date="2019" name="Int. J. Syst. Evol. Microbiol.">
        <title>The Global Catalogue of Microorganisms (GCM) 10K type strain sequencing project: providing services to taxonomists for standard genome sequencing and annotation.</title>
        <authorList>
            <consortium name="The Broad Institute Genomics Platform"/>
            <consortium name="The Broad Institute Genome Sequencing Center for Infectious Disease"/>
            <person name="Wu L."/>
            <person name="Ma J."/>
        </authorList>
    </citation>
    <scope>NUCLEOTIDE SEQUENCE [LARGE SCALE GENOMIC DNA]</scope>
    <source>
        <strain evidence="12">JCM 18952</strain>
    </source>
</reference>
<evidence type="ECO:0000256" key="4">
    <source>
        <dbReference type="ARBA" id="ARBA00005893"/>
    </source>
</evidence>
<dbReference type="InterPro" id="IPR050793">
    <property type="entry name" value="CMP-NeuNAc_synthase"/>
</dbReference>
<evidence type="ECO:0000256" key="7">
    <source>
        <dbReference type="ARBA" id="ARBA00012491"/>
    </source>
</evidence>
<dbReference type="InterPro" id="IPR036412">
    <property type="entry name" value="HAD-like_sf"/>
</dbReference>
<keyword evidence="10" id="KW-0460">Magnesium</keyword>
<dbReference type="InterPro" id="IPR010023">
    <property type="entry name" value="KdsC_fam"/>
</dbReference>
<dbReference type="Pfam" id="PF02348">
    <property type="entry name" value="CTP_transf_3"/>
    <property type="match status" value="1"/>
</dbReference>
<evidence type="ECO:0000256" key="2">
    <source>
        <dbReference type="ARBA" id="ARBA00001946"/>
    </source>
</evidence>
<organism evidence="11 12">
    <name type="scientific">Paeniglutamicibacter antarcticus</name>
    <dbReference type="NCBI Taxonomy" id="494023"/>
    <lineage>
        <taxon>Bacteria</taxon>
        <taxon>Bacillati</taxon>
        <taxon>Actinomycetota</taxon>
        <taxon>Actinomycetes</taxon>
        <taxon>Micrococcales</taxon>
        <taxon>Micrococcaceae</taxon>
        <taxon>Paeniglutamicibacter</taxon>
    </lineage>
</organism>
<dbReference type="CDD" id="cd02513">
    <property type="entry name" value="CMP-NeuAc_Synthase"/>
    <property type="match status" value="1"/>
</dbReference>
<protein>
    <recommendedName>
        <fullName evidence="7">N-acylneuraminate cytidylyltransferase</fullName>
        <ecNumber evidence="7">2.7.7.43</ecNumber>
    </recommendedName>
</protein>
<dbReference type="SFLD" id="SFLDG01136">
    <property type="entry name" value="C1.6:_Phosphoserine_Phosphatas"/>
    <property type="match status" value="1"/>
</dbReference>